<sequence>MSQLFNGRKSRSAENMKGAQTRRGLLFLVAAATWLALMVGDMLDARSYFGDVDDVLRKVQIQQLLAHGHWFDLTIQGVDMPGGYVSSWSRIVDLPYVILVKQFALALPEAQALHFSLALWPCVLGLLFCWTWVNTAVKLGGSQVKLRPIHIVAAFAIMPFSLWEFSPGRIDHHNVQLVALIVLCLGLATRSRTGGAIGGLCVVVSLCVGLELLPVIALLMLGLSLAWCFNLSNSRDLQLGFCLGLIIGLSLSPLSRGFDSLISAECDVFSAPFALALAGYAAITSLAVFYLAGCGPLVRLCLLIVSGSFLIAVIFAAYPACLNGPYGFIDPTVKSLWLDRVQQEKSVLEFYRDDELFKVILLIPLPIALLAALPFVLRRVREKDVVAALLWSAALSLTLLAIFQTRYIRFPAALTMLFLPIVWQELEEQKKLTAKLAGISAVSVVIAGLYGAWRFPVQPFRPDVVDYLSISFCKWSATQVKADIPPGRIIMPMGDGLMMLEQMPDGLTINAIPFHRSAEGMRLMYDFFAANDEGKRRAASEPFDYAAVCRAPILPSIPNDTVFAALGRGGSWPGLEPVLDDAARGLRVFRINHTKFR</sequence>
<accession>A0ABW4M8F3</accession>
<comment type="caution">
    <text evidence="2">The sequence shown here is derived from an EMBL/GenBank/DDBJ whole genome shotgun (WGS) entry which is preliminary data.</text>
</comment>
<keyword evidence="1" id="KW-1133">Transmembrane helix</keyword>
<dbReference type="Proteomes" id="UP001597322">
    <property type="component" value="Unassembled WGS sequence"/>
</dbReference>
<proteinExistence type="predicted"/>
<feature type="transmembrane region" description="Helical" evidence="1">
    <location>
        <begin position="356"/>
        <end position="377"/>
    </location>
</feature>
<feature type="transmembrane region" description="Helical" evidence="1">
    <location>
        <begin position="112"/>
        <end position="133"/>
    </location>
</feature>
<keyword evidence="1" id="KW-0472">Membrane</keyword>
<keyword evidence="3" id="KW-1185">Reference proteome</keyword>
<evidence type="ECO:0000256" key="1">
    <source>
        <dbReference type="SAM" id="Phobius"/>
    </source>
</evidence>
<dbReference type="EMBL" id="JBHUEQ010000027">
    <property type="protein sequence ID" value="MFD1747001.1"/>
    <property type="molecule type" value="Genomic_DNA"/>
</dbReference>
<feature type="transmembrane region" description="Helical" evidence="1">
    <location>
        <begin position="270"/>
        <end position="293"/>
    </location>
</feature>
<keyword evidence="1" id="KW-0812">Transmembrane</keyword>
<evidence type="ECO:0000313" key="2">
    <source>
        <dbReference type="EMBL" id="MFD1747001.1"/>
    </source>
</evidence>
<protein>
    <submittedName>
        <fullName evidence="2">Uncharacterized protein</fullName>
    </submittedName>
</protein>
<evidence type="ECO:0000313" key="3">
    <source>
        <dbReference type="Proteomes" id="UP001597322"/>
    </source>
</evidence>
<feature type="transmembrane region" description="Helical" evidence="1">
    <location>
        <begin position="384"/>
        <end position="402"/>
    </location>
</feature>
<feature type="transmembrane region" description="Helical" evidence="1">
    <location>
        <begin position="197"/>
        <end position="227"/>
    </location>
</feature>
<feature type="transmembrane region" description="Helical" evidence="1">
    <location>
        <begin position="239"/>
        <end position="258"/>
    </location>
</feature>
<organism evidence="2 3">
    <name type="scientific">Rhizobium helianthi</name>
    <dbReference type="NCBI Taxonomy" id="1132695"/>
    <lineage>
        <taxon>Bacteria</taxon>
        <taxon>Pseudomonadati</taxon>
        <taxon>Pseudomonadota</taxon>
        <taxon>Alphaproteobacteria</taxon>
        <taxon>Hyphomicrobiales</taxon>
        <taxon>Rhizobiaceae</taxon>
        <taxon>Rhizobium/Agrobacterium group</taxon>
        <taxon>Rhizobium</taxon>
    </lineage>
</organism>
<feature type="transmembrane region" description="Helical" evidence="1">
    <location>
        <begin position="300"/>
        <end position="318"/>
    </location>
</feature>
<dbReference type="RefSeq" id="WP_377403449.1">
    <property type="nucleotide sequence ID" value="NZ_JBHUEQ010000027.1"/>
</dbReference>
<name>A0ABW4M8F3_9HYPH</name>
<feature type="transmembrane region" description="Helical" evidence="1">
    <location>
        <begin position="145"/>
        <end position="163"/>
    </location>
</feature>
<gene>
    <name evidence="2" type="ORF">ACFSE1_16115</name>
</gene>
<reference evidence="3" key="1">
    <citation type="journal article" date="2019" name="Int. J. Syst. Evol. Microbiol.">
        <title>The Global Catalogue of Microorganisms (GCM) 10K type strain sequencing project: providing services to taxonomists for standard genome sequencing and annotation.</title>
        <authorList>
            <consortium name="The Broad Institute Genomics Platform"/>
            <consortium name="The Broad Institute Genome Sequencing Center for Infectious Disease"/>
            <person name="Wu L."/>
            <person name="Ma J."/>
        </authorList>
    </citation>
    <scope>NUCLEOTIDE SEQUENCE [LARGE SCALE GENOMIC DNA]</scope>
    <source>
        <strain evidence="3">CG52</strain>
    </source>
</reference>